<reference evidence="7 8" key="1">
    <citation type="submission" date="2015-09" db="EMBL/GenBank/DDBJ databases">
        <title>Host preference determinants of Valsa canker pathogens revealed by comparative genomics.</title>
        <authorList>
            <person name="Yin Z."/>
            <person name="Huang L."/>
        </authorList>
    </citation>
    <scope>NUCLEOTIDE SEQUENCE [LARGE SCALE GENOMIC DNA]</scope>
    <source>
        <strain evidence="7 8">YSFL</strain>
    </source>
</reference>
<name>A0A423WL04_CYTCH</name>
<dbReference type="Proteomes" id="UP000284375">
    <property type="component" value="Unassembled WGS sequence"/>
</dbReference>
<dbReference type="GO" id="GO:0006890">
    <property type="term" value="P:retrograde vesicle-mediated transport, Golgi to endoplasmic reticulum"/>
    <property type="evidence" value="ECO:0007669"/>
    <property type="project" value="InterPro"/>
</dbReference>
<evidence type="ECO:0000256" key="3">
    <source>
        <dbReference type="ARBA" id="ARBA00022989"/>
    </source>
</evidence>
<feature type="compositionally biased region" description="Polar residues" evidence="5">
    <location>
        <begin position="392"/>
        <end position="406"/>
    </location>
</feature>
<dbReference type="GO" id="GO:0005794">
    <property type="term" value="C:Golgi apparatus"/>
    <property type="evidence" value="ECO:0007669"/>
    <property type="project" value="TreeGrafter"/>
</dbReference>
<keyword evidence="4 6" id="KW-0472">Membrane</keyword>
<gene>
    <name evidence="7" type="ORF">VSDG_00780</name>
</gene>
<dbReference type="OrthoDB" id="73612at2759"/>
<feature type="region of interest" description="Disordered" evidence="5">
    <location>
        <begin position="277"/>
        <end position="318"/>
    </location>
</feature>
<feature type="compositionally biased region" description="Basic residues" evidence="5">
    <location>
        <begin position="286"/>
        <end position="304"/>
    </location>
</feature>
<dbReference type="SMART" id="SM01160">
    <property type="entry name" value="DUF1751"/>
    <property type="match status" value="1"/>
</dbReference>
<feature type="transmembrane region" description="Helical" evidence="6">
    <location>
        <begin position="169"/>
        <end position="197"/>
    </location>
</feature>
<dbReference type="AlphaFoldDB" id="A0A423WL04"/>
<dbReference type="Pfam" id="PF08551">
    <property type="entry name" value="DUF1751"/>
    <property type="match status" value="1"/>
</dbReference>
<feature type="region of interest" description="Disordered" evidence="5">
    <location>
        <begin position="374"/>
        <end position="431"/>
    </location>
</feature>
<dbReference type="Gene3D" id="1.20.1540.10">
    <property type="entry name" value="Rhomboid-like"/>
    <property type="match status" value="1"/>
</dbReference>
<dbReference type="PANTHER" id="PTHR13377:SF3">
    <property type="entry name" value="TRANSMEMBRANE PROTEIN 115"/>
    <property type="match status" value="1"/>
</dbReference>
<accession>A0A423WL04</accession>
<evidence type="ECO:0000313" key="8">
    <source>
        <dbReference type="Proteomes" id="UP000284375"/>
    </source>
</evidence>
<dbReference type="SUPFAM" id="SSF144091">
    <property type="entry name" value="Rhomboid-like"/>
    <property type="match status" value="1"/>
</dbReference>
<dbReference type="InterPro" id="IPR013861">
    <property type="entry name" value="TMEM115/Pdh1/Rbl19"/>
</dbReference>
<dbReference type="FunFam" id="1.20.1540.10:FF:000004">
    <property type="entry name" value="Transmembrane protein 115"/>
    <property type="match status" value="1"/>
</dbReference>
<feature type="transmembrane region" description="Helical" evidence="6">
    <location>
        <begin position="97"/>
        <end position="119"/>
    </location>
</feature>
<evidence type="ECO:0000256" key="4">
    <source>
        <dbReference type="ARBA" id="ARBA00023136"/>
    </source>
</evidence>
<feature type="compositionally biased region" description="Basic and acidic residues" evidence="5">
    <location>
        <begin position="417"/>
        <end position="431"/>
    </location>
</feature>
<dbReference type="EMBL" id="LJZO01000002">
    <property type="protein sequence ID" value="ROW04009.1"/>
    <property type="molecule type" value="Genomic_DNA"/>
</dbReference>
<feature type="transmembrane region" description="Helical" evidence="6">
    <location>
        <begin position="125"/>
        <end position="148"/>
    </location>
</feature>
<feature type="compositionally biased region" description="Low complexity" evidence="5">
    <location>
        <begin position="374"/>
        <end position="391"/>
    </location>
</feature>
<sequence length="431" mass="45580">MPPRINIPPVTRILLITLGLQSVLSAIIRYKQWTADNEIVIPYLTLVPQLSLIYPWTFLTTTLVESNVFTLAIAVLTLYNGGRYLERAWSSREFAKFLLIAALVPNTLCFATMIVFFTFTRNESWTLTTIAGTIPLQISFLVAFSQLVPAHTVTLFRGILSLRVPRFPLVYLGLVFLLSLTPLLTAASFLLAAFGLLTSWTYLRFYKTVFPDLDTSQSPYHHSSSSPLRGDASETFAFSEFFPGPAKPLVAAVGNQIFSILVSLRLCTPFSQADASAAGGPGGYHNQHHGHGHGHGHGHSHNHRGAAAPGSARAEAERRRALALKALDQRLHAATAGRGGGAAAGATATTASMAGRAVSPAPSSPSAASSSSMAAAAAAAAGPTATGPTVSQQPLSNNQTAMTSRPSDGMLGETSFDPDHDGDGGDGKGEP</sequence>
<proteinExistence type="predicted"/>
<organism evidence="7 8">
    <name type="scientific">Cytospora chrysosperma</name>
    <name type="common">Cytospora canker fungus</name>
    <name type="synonym">Sphaeria chrysosperma</name>
    <dbReference type="NCBI Taxonomy" id="252740"/>
    <lineage>
        <taxon>Eukaryota</taxon>
        <taxon>Fungi</taxon>
        <taxon>Dikarya</taxon>
        <taxon>Ascomycota</taxon>
        <taxon>Pezizomycotina</taxon>
        <taxon>Sordariomycetes</taxon>
        <taxon>Sordariomycetidae</taxon>
        <taxon>Diaporthales</taxon>
        <taxon>Cytosporaceae</taxon>
        <taxon>Cytospora</taxon>
    </lineage>
</organism>
<evidence type="ECO:0008006" key="9">
    <source>
        <dbReference type="Google" id="ProtNLM"/>
    </source>
</evidence>
<comment type="caution">
    <text evidence="7">The sequence shown here is derived from an EMBL/GenBank/DDBJ whole genome shotgun (WGS) entry which is preliminary data.</text>
</comment>
<keyword evidence="3 6" id="KW-1133">Transmembrane helix</keyword>
<evidence type="ECO:0000256" key="1">
    <source>
        <dbReference type="ARBA" id="ARBA00004141"/>
    </source>
</evidence>
<dbReference type="GO" id="GO:0016020">
    <property type="term" value="C:membrane"/>
    <property type="evidence" value="ECO:0007669"/>
    <property type="project" value="UniProtKB-SubCell"/>
</dbReference>
<evidence type="ECO:0000256" key="5">
    <source>
        <dbReference type="SAM" id="MobiDB-lite"/>
    </source>
</evidence>
<dbReference type="PANTHER" id="PTHR13377">
    <property type="entry name" value="PLACENTAL PROTEIN 6"/>
    <property type="match status" value="1"/>
</dbReference>
<evidence type="ECO:0000313" key="7">
    <source>
        <dbReference type="EMBL" id="ROW04009.1"/>
    </source>
</evidence>
<comment type="subcellular location">
    <subcellularLocation>
        <location evidence="1">Membrane</location>
        <topology evidence="1">Multi-pass membrane protein</topology>
    </subcellularLocation>
</comment>
<dbReference type="InterPro" id="IPR035952">
    <property type="entry name" value="Rhomboid-like_sf"/>
</dbReference>
<evidence type="ECO:0000256" key="6">
    <source>
        <dbReference type="SAM" id="Phobius"/>
    </source>
</evidence>
<keyword evidence="8" id="KW-1185">Reference proteome</keyword>
<keyword evidence="2 6" id="KW-0812">Transmembrane</keyword>
<evidence type="ECO:0000256" key="2">
    <source>
        <dbReference type="ARBA" id="ARBA00022692"/>
    </source>
</evidence>
<protein>
    <recommendedName>
        <fullName evidence="9">Peptidase S54 rhomboid domain-containing protein</fullName>
    </recommendedName>
</protein>
<dbReference type="STRING" id="252740.A0A423WL04"/>